<dbReference type="EMBL" id="CP012752">
    <property type="protein sequence ID" value="ALG08979.1"/>
    <property type="molecule type" value="Genomic_DNA"/>
</dbReference>
<dbReference type="Proteomes" id="UP000063699">
    <property type="component" value="Chromosome"/>
</dbReference>
<sequence>MTKIDPTGGQVYPDDEILSDLDRLMDEFDPPPAGLIERVQFAIELEDLDVEVARWERADAMAGVRGAEDQGTITFTVGDLMVMINLTRLGDNNQIDGWLVPPGEHAVEVRVAGHGSHDTRSDEDGRFVLDCVPRGTTQIVIQFEGPPNRTVITPTVLL</sequence>
<dbReference type="OrthoDB" id="3689408at2"/>
<dbReference type="KEGG" id="kphy:AOZ06_20510"/>
<proteinExistence type="predicted"/>
<name>A0A0N9I2M3_9PSEU</name>
<dbReference type="AlphaFoldDB" id="A0A0N9I2M3"/>
<evidence type="ECO:0008006" key="3">
    <source>
        <dbReference type="Google" id="ProtNLM"/>
    </source>
</evidence>
<protein>
    <recommendedName>
        <fullName evidence="3">Carboxypeptidase regulatory-like domain-containing protein</fullName>
    </recommendedName>
</protein>
<organism evidence="1 2">
    <name type="scientific">Kibdelosporangium phytohabitans</name>
    <dbReference type="NCBI Taxonomy" id="860235"/>
    <lineage>
        <taxon>Bacteria</taxon>
        <taxon>Bacillati</taxon>
        <taxon>Actinomycetota</taxon>
        <taxon>Actinomycetes</taxon>
        <taxon>Pseudonocardiales</taxon>
        <taxon>Pseudonocardiaceae</taxon>
        <taxon>Kibdelosporangium</taxon>
    </lineage>
</organism>
<reference evidence="1 2" key="1">
    <citation type="submission" date="2015-07" db="EMBL/GenBank/DDBJ databases">
        <title>Genome sequencing of Kibdelosporangium phytohabitans.</title>
        <authorList>
            <person name="Qin S."/>
            <person name="Xing K."/>
        </authorList>
    </citation>
    <scope>NUCLEOTIDE SEQUENCE [LARGE SCALE GENOMIC DNA]</scope>
    <source>
        <strain evidence="1 2">KLBMP1111</strain>
    </source>
</reference>
<evidence type="ECO:0000313" key="1">
    <source>
        <dbReference type="EMBL" id="ALG08979.1"/>
    </source>
</evidence>
<dbReference type="STRING" id="860235.AOZ06_20510"/>
<evidence type="ECO:0000313" key="2">
    <source>
        <dbReference type="Proteomes" id="UP000063699"/>
    </source>
</evidence>
<keyword evidence="2" id="KW-1185">Reference proteome</keyword>
<accession>A0A0N9I2M3</accession>
<dbReference type="RefSeq" id="WP_054290884.1">
    <property type="nucleotide sequence ID" value="NZ_CP012752.1"/>
</dbReference>
<gene>
    <name evidence="1" type="ORF">AOZ06_20510</name>
</gene>